<reference evidence="1" key="2">
    <citation type="journal article" date="2020" name="Nat. Commun.">
        <title>Large-scale genome sequencing of mycorrhizal fungi provides insights into the early evolution of symbiotic traits.</title>
        <authorList>
            <person name="Miyauchi S."/>
            <person name="Kiss E."/>
            <person name="Kuo A."/>
            <person name="Drula E."/>
            <person name="Kohler A."/>
            <person name="Sanchez-Garcia M."/>
            <person name="Morin E."/>
            <person name="Andreopoulos B."/>
            <person name="Barry K.W."/>
            <person name="Bonito G."/>
            <person name="Buee M."/>
            <person name="Carver A."/>
            <person name="Chen C."/>
            <person name="Cichocki N."/>
            <person name="Clum A."/>
            <person name="Culley D."/>
            <person name="Crous P.W."/>
            <person name="Fauchery L."/>
            <person name="Girlanda M."/>
            <person name="Hayes R.D."/>
            <person name="Keri Z."/>
            <person name="LaButti K."/>
            <person name="Lipzen A."/>
            <person name="Lombard V."/>
            <person name="Magnuson J."/>
            <person name="Maillard F."/>
            <person name="Murat C."/>
            <person name="Nolan M."/>
            <person name="Ohm R.A."/>
            <person name="Pangilinan J."/>
            <person name="Pereira M.F."/>
            <person name="Perotto S."/>
            <person name="Peter M."/>
            <person name="Pfister S."/>
            <person name="Riley R."/>
            <person name="Sitrit Y."/>
            <person name="Stielow J.B."/>
            <person name="Szollosi G."/>
            <person name="Zifcakova L."/>
            <person name="Stursova M."/>
            <person name="Spatafora J.W."/>
            <person name="Tedersoo L."/>
            <person name="Vaario L.M."/>
            <person name="Yamada A."/>
            <person name="Yan M."/>
            <person name="Wang P."/>
            <person name="Xu J."/>
            <person name="Bruns T."/>
            <person name="Baldrian P."/>
            <person name="Vilgalys R."/>
            <person name="Dunand C."/>
            <person name="Henrissat B."/>
            <person name="Grigoriev I.V."/>
            <person name="Hibbett D."/>
            <person name="Nagy L.G."/>
            <person name="Martin F.M."/>
        </authorList>
    </citation>
    <scope>NUCLEOTIDE SEQUENCE</scope>
    <source>
        <strain evidence="1">BED1</strain>
    </source>
</reference>
<keyword evidence="2" id="KW-1185">Reference proteome</keyword>
<gene>
    <name evidence="1" type="ORF">L210DRAFT_2897833</name>
</gene>
<organism evidence="1 2">
    <name type="scientific">Boletus edulis BED1</name>
    <dbReference type="NCBI Taxonomy" id="1328754"/>
    <lineage>
        <taxon>Eukaryota</taxon>
        <taxon>Fungi</taxon>
        <taxon>Dikarya</taxon>
        <taxon>Basidiomycota</taxon>
        <taxon>Agaricomycotina</taxon>
        <taxon>Agaricomycetes</taxon>
        <taxon>Agaricomycetidae</taxon>
        <taxon>Boletales</taxon>
        <taxon>Boletineae</taxon>
        <taxon>Boletaceae</taxon>
        <taxon>Boletoideae</taxon>
        <taxon>Boletus</taxon>
    </lineage>
</organism>
<name>A0AAD4BA25_BOLED</name>
<dbReference type="EMBL" id="WHUW01000467">
    <property type="protein sequence ID" value="KAF8414626.1"/>
    <property type="molecule type" value="Genomic_DNA"/>
</dbReference>
<dbReference type="Proteomes" id="UP001194468">
    <property type="component" value="Unassembled WGS sequence"/>
</dbReference>
<evidence type="ECO:0000313" key="1">
    <source>
        <dbReference type="EMBL" id="KAF8414626.1"/>
    </source>
</evidence>
<dbReference type="AlphaFoldDB" id="A0AAD4BA25"/>
<sequence length="70" mass="8126">MPCLSLYSMSTVSATYMIFDVIKLARMPFESCLCIRALDEKINHVHEHLYQLDGMCTAYCILRVMNNGYR</sequence>
<comment type="caution">
    <text evidence="1">The sequence shown here is derived from an EMBL/GenBank/DDBJ whole genome shotgun (WGS) entry which is preliminary data.</text>
</comment>
<reference evidence="1" key="1">
    <citation type="submission" date="2019-10" db="EMBL/GenBank/DDBJ databases">
        <authorList>
            <consortium name="DOE Joint Genome Institute"/>
            <person name="Kuo A."/>
            <person name="Miyauchi S."/>
            <person name="Kiss E."/>
            <person name="Drula E."/>
            <person name="Kohler A."/>
            <person name="Sanchez-Garcia M."/>
            <person name="Andreopoulos B."/>
            <person name="Barry K.W."/>
            <person name="Bonito G."/>
            <person name="Buee M."/>
            <person name="Carver A."/>
            <person name="Chen C."/>
            <person name="Cichocki N."/>
            <person name="Clum A."/>
            <person name="Culley D."/>
            <person name="Crous P.W."/>
            <person name="Fauchery L."/>
            <person name="Girlanda M."/>
            <person name="Hayes R."/>
            <person name="Keri Z."/>
            <person name="LaButti K."/>
            <person name="Lipzen A."/>
            <person name="Lombard V."/>
            <person name="Magnuson J."/>
            <person name="Maillard F."/>
            <person name="Morin E."/>
            <person name="Murat C."/>
            <person name="Nolan M."/>
            <person name="Ohm R."/>
            <person name="Pangilinan J."/>
            <person name="Pereira M."/>
            <person name="Perotto S."/>
            <person name="Peter M."/>
            <person name="Riley R."/>
            <person name="Sitrit Y."/>
            <person name="Stielow B."/>
            <person name="Szollosi G."/>
            <person name="Zifcakova L."/>
            <person name="Stursova M."/>
            <person name="Spatafora J.W."/>
            <person name="Tedersoo L."/>
            <person name="Vaario L.-M."/>
            <person name="Yamada A."/>
            <person name="Yan M."/>
            <person name="Wang P."/>
            <person name="Xu J."/>
            <person name="Bruns T."/>
            <person name="Baldrian P."/>
            <person name="Vilgalys R."/>
            <person name="Henrissat B."/>
            <person name="Grigoriev I.V."/>
            <person name="Hibbett D."/>
            <person name="Nagy L.G."/>
            <person name="Martin F.M."/>
        </authorList>
    </citation>
    <scope>NUCLEOTIDE SEQUENCE</scope>
    <source>
        <strain evidence="1">BED1</strain>
    </source>
</reference>
<protein>
    <submittedName>
        <fullName evidence="1">Uncharacterized protein</fullName>
    </submittedName>
</protein>
<proteinExistence type="predicted"/>
<evidence type="ECO:0000313" key="2">
    <source>
        <dbReference type="Proteomes" id="UP001194468"/>
    </source>
</evidence>
<accession>A0AAD4BA25</accession>